<feature type="signal peptide" evidence="2">
    <location>
        <begin position="1"/>
        <end position="20"/>
    </location>
</feature>
<evidence type="ECO:0000256" key="2">
    <source>
        <dbReference type="SAM" id="SignalP"/>
    </source>
</evidence>
<keyword evidence="1" id="KW-1133">Transmembrane helix</keyword>
<evidence type="ECO:0000313" key="4">
    <source>
        <dbReference type="Proteomes" id="UP001065174"/>
    </source>
</evidence>
<protein>
    <submittedName>
        <fullName evidence="3">Uncharacterized protein</fullName>
    </submittedName>
</protein>
<dbReference type="RefSeq" id="WP_262311373.1">
    <property type="nucleotide sequence ID" value="NZ_CP106679.1"/>
</dbReference>
<proteinExistence type="predicted"/>
<sequence length="171" mass="19808">MTRILLVFFLFVFSSVCCFAQKKLVFQNDQLHETIEIKEGDYVKLRYKGYLNQEAEVENFVLEINDATINFHYAGKKNRYRDDRMVLLSDVTGFRRMSKMKPFLAPLTSIGVGVGIYYAFGNDEVFNNTQQLFYSLGASLGTSLLINWVFKSEIKLKMSDGWYIRVVSPSF</sequence>
<dbReference type="EMBL" id="CP106679">
    <property type="protein sequence ID" value="UXP33947.1"/>
    <property type="molecule type" value="Genomic_DNA"/>
</dbReference>
<feature type="chain" id="PRO_5046565352" evidence="2">
    <location>
        <begin position="21"/>
        <end position="171"/>
    </location>
</feature>
<gene>
    <name evidence="3" type="ORF">N6H18_08315</name>
</gene>
<feature type="transmembrane region" description="Helical" evidence="1">
    <location>
        <begin position="103"/>
        <end position="120"/>
    </location>
</feature>
<accession>A0ABY6CTV4</accession>
<keyword evidence="4" id="KW-1185">Reference proteome</keyword>
<keyword evidence="1" id="KW-0472">Membrane</keyword>
<name>A0ABY6CTV4_9BACT</name>
<feature type="transmembrane region" description="Helical" evidence="1">
    <location>
        <begin position="132"/>
        <end position="150"/>
    </location>
</feature>
<keyword evidence="2" id="KW-0732">Signal</keyword>
<organism evidence="3 4">
    <name type="scientific">Reichenbachiella agarivorans</name>
    <dbReference type="NCBI Taxonomy" id="2979464"/>
    <lineage>
        <taxon>Bacteria</taxon>
        <taxon>Pseudomonadati</taxon>
        <taxon>Bacteroidota</taxon>
        <taxon>Cytophagia</taxon>
        <taxon>Cytophagales</taxon>
        <taxon>Reichenbachiellaceae</taxon>
        <taxon>Reichenbachiella</taxon>
    </lineage>
</organism>
<keyword evidence="1" id="KW-0812">Transmembrane</keyword>
<evidence type="ECO:0000256" key="1">
    <source>
        <dbReference type="SAM" id="Phobius"/>
    </source>
</evidence>
<evidence type="ECO:0000313" key="3">
    <source>
        <dbReference type="EMBL" id="UXP33947.1"/>
    </source>
</evidence>
<reference evidence="3" key="1">
    <citation type="submission" date="2022-09" db="EMBL/GenBank/DDBJ databases">
        <title>Comparative genomics and taxonomic characterization of three novel marine species of genus Reichenbachiella exhibiting antioxidant and polysaccharide degradation activities.</title>
        <authorList>
            <person name="Muhammad N."/>
            <person name="Lee Y.-J."/>
            <person name="Ko J."/>
            <person name="Kim S.-G."/>
        </authorList>
    </citation>
    <scope>NUCLEOTIDE SEQUENCE</scope>
    <source>
        <strain evidence="3">BKB1-1</strain>
    </source>
</reference>
<dbReference type="Proteomes" id="UP001065174">
    <property type="component" value="Chromosome"/>
</dbReference>